<keyword evidence="6" id="KW-0201">Cytochrome c-type biogenesis</keyword>
<evidence type="ECO:0000256" key="4">
    <source>
        <dbReference type="ARBA" id="ARBA00016463"/>
    </source>
</evidence>
<keyword evidence="8 9" id="KW-0472">Membrane</keyword>
<dbReference type="InterPro" id="IPR002541">
    <property type="entry name" value="Cyt_c_assembly"/>
</dbReference>
<dbReference type="GO" id="GO:0005886">
    <property type="term" value="C:plasma membrane"/>
    <property type="evidence" value="ECO:0007669"/>
    <property type="project" value="TreeGrafter"/>
</dbReference>
<dbReference type="InterPro" id="IPR003557">
    <property type="entry name" value="Cyt_c_biogenesis_CcmC"/>
</dbReference>
<evidence type="ECO:0000259" key="10">
    <source>
        <dbReference type="Pfam" id="PF01578"/>
    </source>
</evidence>
<feature type="domain" description="Cytochrome c assembly protein" evidence="10">
    <location>
        <begin position="12"/>
        <end position="161"/>
    </location>
</feature>
<sequence>MFRLAWWKWVTIVFLVYAVIAGFLVDIPRLQTGNLDHTARNLYFHVPMWFGMVFVLTLSVVHSVLYLRKNQEISNLKAVSFAEVGVLYGMLGLITGMVWGKFTWGDFLPRDVKIYGAAVAMLIYLAYFILRSAIENKEQAARISAVYNIFAYAVYIPLIFVMPRLYDSIHPGNGGNPGFNAYDLNGNMRMVFYPAVIGFLGLALWIATLRTRVRVLEQALQVAENRKQVSIEIVS</sequence>
<dbReference type="RefSeq" id="WP_101357628.1">
    <property type="nucleotide sequence ID" value="NZ_NKXO01000004.1"/>
</dbReference>
<evidence type="ECO:0000313" key="11">
    <source>
        <dbReference type="EMBL" id="PKQ70633.1"/>
    </source>
</evidence>
<organism evidence="11 12">
    <name type="scientific">Raineya orbicola</name>
    <dbReference type="NCBI Taxonomy" id="2016530"/>
    <lineage>
        <taxon>Bacteria</taxon>
        <taxon>Pseudomonadati</taxon>
        <taxon>Bacteroidota</taxon>
        <taxon>Cytophagia</taxon>
        <taxon>Cytophagales</taxon>
        <taxon>Raineyaceae</taxon>
        <taxon>Raineya</taxon>
    </lineage>
</organism>
<dbReference type="OrthoDB" id="9814290at2"/>
<evidence type="ECO:0000256" key="3">
    <source>
        <dbReference type="ARBA" id="ARBA00005840"/>
    </source>
</evidence>
<evidence type="ECO:0000256" key="8">
    <source>
        <dbReference type="ARBA" id="ARBA00023136"/>
    </source>
</evidence>
<feature type="transmembrane region" description="Helical" evidence="9">
    <location>
        <begin position="7"/>
        <end position="27"/>
    </location>
</feature>
<evidence type="ECO:0000256" key="2">
    <source>
        <dbReference type="ARBA" id="ARBA00004141"/>
    </source>
</evidence>
<evidence type="ECO:0000256" key="9">
    <source>
        <dbReference type="SAM" id="Phobius"/>
    </source>
</evidence>
<evidence type="ECO:0000256" key="5">
    <source>
        <dbReference type="ARBA" id="ARBA00022692"/>
    </source>
</evidence>
<name>A0A2N3IK92_9BACT</name>
<dbReference type="Pfam" id="PF01578">
    <property type="entry name" value="Cytochrom_C_asm"/>
    <property type="match status" value="1"/>
</dbReference>
<feature type="transmembrane region" description="Helical" evidence="9">
    <location>
        <begin position="114"/>
        <end position="134"/>
    </location>
</feature>
<comment type="subcellular location">
    <subcellularLocation>
        <location evidence="2">Membrane</location>
        <topology evidence="2">Multi-pass membrane protein</topology>
    </subcellularLocation>
</comment>
<proteinExistence type="inferred from homology"/>
<dbReference type="GO" id="GO:0017004">
    <property type="term" value="P:cytochrome complex assembly"/>
    <property type="evidence" value="ECO:0007669"/>
    <property type="project" value="UniProtKB-KW"/>
</dbReference>
<feature type="transmembrane region" description="Helical" evidence="9">
    <location>
        <begin position="186"/>
        <end position="207"/>
    </location>
</feature>
<evidence type="ECO:0000313" key="12">
    <source>
        <dbReference type="Proteomes" id="UP000233387"/>
    </source>
</evidence>
<dbReference type="PANTHER" id="PTHR30071">
    <property type="entry name" value="HEME EXPORTER PROTEIN C"/>
    <property type="match status" value="1"/>
</dbReference>
<dbReference type="EMBL" id="NKXO01000004">
    <property type="protein sequence ID" value="PKQ70633.1"/>
    <property type="molecule type" value="Genomic_DNA"/>
</dbReference>
<dbReference type="Proteomes" id="UP000233387">
    <property type="component" value="Unassembled WGS sequence"/>
</dbReference>
<protein>
    <recommendedName>
        <fullName evidence="4">Heme exporter protein C</fullName>
    </recommendedName>
</protein>
<keyword evidence="7 9" id="KW-1133">Transmembrane helix</keyword>
<comment type="function">
    <text evidence="1">Required for the export of heme to the periplasm for the biogenesis of c-type cytochromes.</text>
</comment>
<dbReference type="PANTHER" id="PTHR30071:SF1">
    <property type="entry name" value="CYTOCHROME B_B6 PROTEIN-RELATED"/>
    <property type="match status" value="1"/>
</dbReference>
<gene>
    <name evidence="11" type="ORF">Rain11_0363</name>
</gene>
<keyword evidence="12" id="KW-1185">Reference proteome</keyword>
<feature type="transmembrane region" description="Helical" evidence="9">
    <location>
        <begin position="79"/>
        <end position="102"/>
    </location>
</feature>
<accession>A0A2N3IK92</accession>
<evidence type="ECO:0000256" key="1">
    <source>
        <dbReference type="ARBA" id="ARBA00002442"/>
    </source>
</evidence>
<dbReference type="GO" id="GO:0015232">
    <property type="term" value="F:heme transmembrane transporter activity"/>
    <property type="evidence" value="ECO:0007669"/>
    <property type="project" value="InterPro"/>
</dbReference>
<dbReference type="InterPro" id="IPR045062">
    <property type="entry name" value="Cyt_c_biogenesis_CcsA/CcmC"/>
</dbReference>
<evidence type="ECO:0000256" key="6">
    <source>
        <dbReference type="ARBA" id="ARBA00022748"/>
    </source>
</evidence>
<feature type="transmembrane region" description="Helical" evidence="9">
    <location>
        <begin position="47"/>
        <end position="67"/>
    </location>
</feature>
<keyword evidence="5 9" id="KW-0812">Transmembrane</keyword>
<comment type="similarity">
    <text evidence="3">Belongs to the CcmC/CycZ/HelC family.</text>
</comment>
<dbReference type="AlphaFoldDB" id="A0A2N3IK92"/>
<comment type="caution">
    <text evidence="11">The sequence shown here is derived from an EMBL/GenBank/DDBJ whole genome shotgun (WGS) entry which is preliminary data.</text>
</comment>
<evidence type="ECO:0000256" key="7">
    <source>
        <dbReference type="ARBA" id="ARBA00022989"/>
    </source>
</evidence>
<dbReference type="PRINTS" id="PR01386">
    <property type="entry name" value="CCMCBIOGNSIS"/>
</dbReference>
<reference evidence="11 12" key="1">
    <citation type="submission" date="2017-06" db="EMBL/GenBank/DDBJ databases">
        <title>Raineya orbicola gen. nov., sp. nov. a slightly thermophilic bacterium of the phylum Bacteroidetes and the description of Raineyaceae fam. nov.</title>
        <authorList>
            <person name="Albuquerque L."/>
            <person name="Polonia A.R.M."/>
            <person name="Barroso C."/>
            <person name="Froufe H.J.C."/>
            <person name="Lage O."/>
            <person name="Lobo-Da-Cunha A."/>
            <person name="Egas C."/>
            <person name="Da Costa M.S."/>
        </authorList>
    </citation>
    <scope>NUCLEOTIDE SEQUENCE [LARGE SCALE GENOMIC DNA]</scope>
    <source>
        <strain evidence="11 12">SPSPC-11</strain>
    </source>
</reference>
<dbReference type="GO" id="GO:0020037">
    <property type="term" value="F:heme binding"/>
    <property type="evidence" value="ECO:0007669"/>
    <property type="project" value="InterPro"/>
</dbReference>
<feature type="transmembrane region" description="Helical" evidence="9">
    <location>
        <begin position="146"/>
        <end position="166"/>
    </location>
</feature>